<dbReference type="RefSeq" id="WP_161672756.1">
    <property type="nucleotide sequence ID" value="NZ_JAABLP010000001.1"/>
</dbReference>
<dbReference type="Proteomes" id="UP000541347">
    <property type="component" value="Unassembled WGS sequence"/>
</dbReference>
<gene>
    <name evidence="1" type="ORF">GWI71_00180</name>
</gene>
<evidence type="ECO:0000313" key="2">
    <source>
        <dbReference type="Proteomes" id="UP000541347"/>
    </source>
</evidence>
<reference evidence="1 2" key="1">
    <citation type="submission" date="2020-01" db="EMBL/GenBank/DDBJ databases">
        <authorList>
            <person name="Peng S.Y."/>
            <person name="Li J."/>
            <person name="Wang M."/>
            <person name="Wang L."/>
            <person name="Wang C.Q."/>
            <person name="Wang J.R."/>
        </authorList>
    </citation>
    <scope>NUCLEOTIDE SEQUENCE [LARGE SCALE GENOMIC DNA]</scope>
    <source>
        <strain evidence="1 2">XCT-34</strain>
    </source>
</reference>
<sequence>MHNYMTIFTDFEPGRSPVGAGFVMKDQTDGHLCFALSAGDADATWHLPKAVAIKLARALADAYLPAGDCSSNVDTR</sequence>
<proteinExistence type="predicted"/>
<comment type="caution">
    <text evidence="1">The sequence shown here is derived from an EMBL/GenBank/DDBJ whole genome shotgun (WGS) entry which is preliminary data.</text>
</comment>
<organism evidence="1 2">
    <name type="scientific">Pannonibacter tanglangensis</name>
    <dbReference type="NCBI Taxonomy" id="2750084"/>
    <lineage>
        <taxon>Bacteria</taxon>
        <taxon>Pseudomonadati</taxon>
        <taxon>Pseudomonadota</taxon>
        <taxon>Alphaproteobacteria</taxon>
        <taxon>Hyphomicrobiales</taxon>
        <taxon>Stappiaceae</taxon>
        <taxon>Pannonibacter</taxon>
    </lineage>
</organism>
<keyword evidence="2" id="KW-1185">Reference proteome</keyword>
<name>A0ABW9ZB89_9HYPH</name>
<protein>
    <submittedName>
        <fullName evidence="1">Uncharacterized protein</fullName>
    </submittedName>
</protein>
<evidence type="ECO:0000313" key="1">
    <source>
        <dbReference type="EMBL" id="NBN62089.1"/>
    </source>
</evidence>
<dbReference type="EMBL" id="JAABLP010000001">
    <property type="protein sequence ID" value="NBN62089.1"/>
    <property type="molecule type" value="Genomic_DNA"/>
</dbReference>
<accession>A0ABW9ZB89</accession>